<feature type="domain" description="NADPH-dependent FMN reductase-like" evidence="1">
    <location>
        <begin position="1"/>
        <end position="147"/>
    </location>
</feature>
<dbReference type="GO" id="GO:0005829">
    <property type="term" value="C:cytosol"/>
    <property type="evidence" value="ECO:0007669"/>
    <property type="project" value="TreeGrafter"/>
</dbReference>
<name>A0A246REW2_9ACTN</name>
<dbReference type="Pfam" id="PF03358">
    <property type="entry name" value="FMN_red"/>
    <property type="match status" value="1"/>
</dbReference>
<dbReference type="AlphaFoldDB" id="A0A246REW2"/>
<dbReference type="OrthoDB" id="9812295at2"/>
<dbReference type="PANTHER" id="PTHR30543">
    <property type="entry name" value="CHROMATE REDUCTASE"/>
    <property type="match status" value="1"/>
</dbReference>
<protein>
    <submittedName>
        <fullName evidence="2">NADPH-dependent FMN reductase</fullName>
    </submittedName>
</protein>
<comment type="caution">
    <text evidence="2">The sequence shown here is derived from an EMBL/GenBank/DDBJ whole genome shotgun (WGS) entry which is preliminary data.</text>
</comment>
<dbReference type="PANTHER" id="PTHR30543:SF21">
    <property type="entry name" value="NAD(P)H-DEPENDENT FMN REDUCTASE LOT6"/>
    <property type="match status" value="1"/>
</dbReference>
<accession>A0A246REW2</accession>
<evidence type="ECO:0000313" key="3">
    <source>
        <dbReference type="Proteomes" id="UP000197174"/>
    </source>
</evidence>
<dbReference type="GO" id="GO:0010181">
    <property type="term" value="F:FMN binding"/>
    <property type="evidence" value="ECO:0007669"/>
    <property type="project" value="TreeGrafter"/>
</dbReference>
<evidence type="ECO:0000259" key="1">
    <source>
        <dbReference type="Pfam" id="PF03358"/>
    </source>
</evidence>
<dbReference type="InterPro" id="IPR029039">
    <property type="entry name" value="Flavoprotein-like_sf"/>
</dbReference>
<sequence length="187" mass="20736">MRTAIIIGSTRPGRRGAAVARWVHRLAAQRGDAVYEVVDLADHDLPHLDEPVPAAMGPEHYTAAHTRRWAETVASYDGYVFVTPEYNHSYPGVLKNAIDYLYTEWHHKSAGFVGYGLNGGARAVEHLRLVLAEVHVADVRDQVGLHCFAEFDADGEVRPTGNQVDVLHRMLDEVTAWGGALATMRQR</sequence>
<organism evidence="2 3">
    <name type="scientific">Micromonospora wenchangensis</name>
    <dbReference type="NCBI Taxonomy" id="1185415"/>
    <lineage>
        <taxon>Bacteria</taxon>
        <taxon>Bacillati</taxon>
        <taxon>Actinomycetota</taxon>
        <taxon>Actinomycetes</taxon>
        <taxon>Micromonosporales</taxon>
        <taxon>Micromonosporaceae</taxon>
        <taxon>Micromonospora</taxon>
    </lineage>
</organism>
<dbReference type="RefSeq" id="WP_088646812.1">
    <property type="nucleotide sequence ID" value="NZ_MZMV01000066.1"/>
</dbReference>
<dbReference type="Gene3D" id="3.40.50.360">
    <property type="match status" value="1"/>
</dbReference>
<proteinExistence type="predicted"/>
<dbReference type="SUPFAM" id="SSF52218">
    <property type="entry name" value="Flavoproteins"/>
    <property type="match status" value="1"/>
</dbReference>
<reference evidence="2 3" key="1">
    <citation type="submission" date="2017-03" db="EMBL/GenBank/DDBJ databases">
        <title>Whole genome sequence of Micromonospora wenchangensis, isolated from mangrove soil.</title>
        <authorList>
            <person name="Yang H."/>
        </authorList>
    </citation>
    <scope>NUCLEOTIDE SEQUENCE [LARGE SCALE GENOMIC DNA]</scope>
    <source>
        <strain evidence="2 3">CCTCC AA 2012002</strain>
    </source>
</reference>
<gene>
    <name evidence="2" type="ORF">B5D80_27320</name>
</gene>
<dbReference type="EMBL" id="MZMV01000066">
    <property type="protein sequence ID" value="OWV00878.1"/>
    <property type="molecule type" value="Genomic_DNA"/>
</dbReference>
<keyword evidence="3" id="KW-1185">Reference proteome</keyword>
<dbReference type="InterPro" id="IPR050712">
    <property type="entry name" value="NAD(P)H-dep_reductase"/>
</dbReference>
<dbReference type="GO" id="GO:0016491">
    <property type="term" value="F:oxidoreductase activity"/>
    <property type="evidence" value="ECO:0007669"/>
    <property type="project" value="InterPro"/>
</dbReference>
<dbReference type="Proteomes" id="UP000197174">
    <property type="component" value="Unassembled WGS sequence"/>
</dbReference>
<evidence type="ECO:0000313" key="2">
    <source>
        <dbReference type="EMBL" id="OWV00878.1"/>
    </source>
</evidence>
<dbReference type="InterPro" id="IPR005025">
    <property type="entry name" value="FMN_Rdtase-like_dom"/>
</dbReference>